<dbReference type="PROSITE" id="PS51257">
    <property type="entry name" value="PROKAR_LIPOPROTEIN"/>
    <property type="match status" value="1"/>
</dbReference>
<dbReference type="InterPro" id="IPR029068">
    <property type="entry name" value="Glyas_Bleomycin-R_OHBP_Dase"/>
</dbReference>
<gene>
    <name evidence="3" type="ORF">BURMUCGD2_1246</name>
</gene>
<protein>
    <recommendedName>
        <fullName evidence="2">Glyoxalase-like domain-containing protein</fullName>
    </recommendedName>
</protein>
<reference evidence="3 4" key="1">
    <citation type="journal article" date="2012" name="J. Bacteriol.">
        <title>Draft Genome Sequence Determination for Cystic Fibrosis and Chronic Granulomatous Disease Burkholderia multivorans Isolates.</title>
        <authorList>
            <person name="Varga J.J."/>
            <person name="Losada L."/>
            <person name="Zelazny A.M."/>
            <person name="Brinkac L."/>
            <person name="Harkins D."/>
            <person name="Radune D."/>
            <person name="Hostetler J."/>
            <person name="Sampaio E.P."/>
            <person name="Ronning C.M."/>
            <person name="Nierman W.C."/>
            <person name="Greenberg D.E."/>
            <person name="Holland S.M."/>
            <person name="Goldberg J.B."/>
        </authorList>
    </citation>
    <scope>NUCLEOTIDE SEQUENCE [LARGE SCALE GENOMIC DNA]</scope>
    <source>
        <strain evidence="3 4">CGD2</strain>
    </source>
</reference>
<dbReference type="Pfam" id="PF13468">
    <property type="entry name" value="Glyoxalase_3"/>
    <property type="match status" value="1"/>
</dbReference>
<evidence type="ECO:0000313" key="3">
    <source>
        <dbReference type="EMBL" id="EEE06819.1"/>
    </source>
</evidence>
<organism evidence="3 4">
    <name type="scientific">Burkholderia multivorans CGD2</name>
    <dbReference type="NCBI Taxonomy" id="513052"/>
    <lineage>
        <taxon>Bacteria</taxon>
        <taxon>Pseudomonadati</taxon>
        <taxon>Pseudomonadota</taxon>
        <taxon>Betaproteobacteria</taxon>
        <taxon>Burkholderiales</taxon>
        <taxon>Burkholderiaceae</taxon>
        <taxon>Burkholderia</taxon>
        <taxon>Burkholderia cepacia complex</taxon>
    </lineage>
</organism>
<proteinExistence type="predicted"/>
<dbReference type="AlphaFoldDB" id="B9BQC4"/>
<dbReference type="Proteomes" id="UP000004535">
    <property type="component" value="Unassembled WGS sequence"/>
</dbReference>
<name>B9BQC4_9BURK</name>
<feature type="region of interest" description="Disordered" evidence="1">
    <location>
        <begin position="57"/>
        <end position="104"/>
    </location>
</feature>
<evidence type="ECO:0000259" key="2">
    <source>
        <dbReference type="Pfam" id="PF13468"/>
    </source>
</evidence>
<dbReference type="Gene3D" id="3.10.180.10">
    <property type="entry name" value="2,3-Dihydroxybiphenyl 1,2-Dioxygenase, domain 1"/>
    <property type="match status" value="1"/>
</dbReference>
<evidence type="ECO:0000256" key="1">
    <source>
        <dbReference type="SAM" id="MobiDB-lite"/>
    </source>
</evidence>
<feature type="compositionally biased region" description="Polar residues" evidence="1">
    <location>
        <begin position="93"/>
        <end position="104"/>
    </location>
</feature>
<comment type="caution">
    <text evidence="3">The sequence shown here is derived from an EMBL/GenBank/DDBJ whole genome shotgun (WGS) entry which is preliminary data.</text>
</comment>
<evidence type="ECO:0000313" key="4">
    <source>
        <dbReference type="Proteomes" id="UP000004535"/>
    </source>
</evidence>
<dbReference type="InterPro" id="IPR025870">
    <property type="entry name" value="Glyoxalase-like_dom"/>
</dbReference>
<sequence>MRRRAHWTSWSTSVSVAVSCGAGICASGTEDMGGGSNCTEGYRADCTVTVPVRTITVDRQPAVRDRPPRARAPPPSGAAAPAAARERPVGHDSSASRPTPMPTRSLTLDHLVIAARTLDEGVRHVADALGVAPAGGGRHPLMRTHNALFGLWGGLYLEVIAIDPDARDDATGGAPRRARLFALDDPAMQARVAQGPFLAHWVARVERPRRLALWQSQYPDRIPPVVAMQRGDLTWGLTVPDDGAFPAWQQAGDGLVPSLIQWDGPRHPADSLPHDGVALTALKGRHPRADLIGEQLDWLGAAHLLDLEAADGPPALIAEFDTPHGPRALR</sequence>
<feature type="domain" description="Glyoxalase-like" evidence="2">
    <location>
        <begin position="108"/>
        <end position="299"/>
    </location>
</feature>
<accession>B9BQC4</accession>
<dbReference type="EMBL" id="ACFC01000005">
    <property type="protein sequence ID" value="EEE06819.1"/>
    <property type="molecule type" value="Genomic_DNA"/>
</dbReference>